<evidence type="ECO:0000313" key="2">
    <source>
        <dbReference type="Proteomes" id="UP000268891"/>
    </source>
</evidence>
<dbReference type="Proteomes" id="UP000268891">
    <property type="component" value="Unassembled WGS sequence"/>
</dbReference>
<reference evidence="1" key="1">
    <citation type="submission" date="2018-11" db="EMBL/GenBank/DDBJ databases">
        <authorList>
            <person name="Sattar A."/>
            <person name="Zunita Z."/>
            <person name="Jalila A."/>
            <person name="Saleha A.A."/>
        </authorList>
    </citation>
    <scope>NUCLEOTIDE SEQUENCE</scope>
    <source>
        <strain evidence="1">F12-74</strain>
    </source>
</reference>
<keyword evidence="1" id="KW-0378">Hydrolase</keyword>
<name>A0ACD2EMM3_9MYCO</name>
<proteinExistence type="predicted"/>
<sequence length="245" mass="25624">MVLGLPETVRACLFDLDGVLTDTASVHTRAWKAMFDGYLSARAERTGTPFVPFDPVDDYLRFVDGRKRDDGVRTFLASRDIVLPDGGNDDPPEAETVHGLGNRKNAAFLTALQTDGVDVFEGSRRYLAAVTAAGLATAVVSASANAGEVLAITGLDKFIAQRVDGVTLRTEHIAGKPAPDSFLRAAQLLGVAPAGAAVFEDALSGVAAGRAGGFGFVVGVDRVGQAQDLLSHGADLVVTDLEELL</sequence>
<keyword evidence="2" id="KW-1185">Reference proteome</keyword>
<protein>
    <submittedName>
        <fullName evidence="1">Beta-phosphoglucomutase family hydrolase</fullName>
    </submittedName>
</protein>
<gene>
    <name evidence="1" type="ORF">EHH44_11740</name>
</gene>
<organism evidence="1 2">
    <name type="scientific">Mycolicibacter terrae</name>
    <dbReference type="NCBI Taxonomy" id="1788"/>
    <lineage>
        <taxon>Bacteria</taxon>
        <taxon>Bacillati</taxon>
        <taxon>Actinomycetota</taxon>
        <taxon>Actinomycetes</taxon>
        <taxon>Mycobacteriales</taxon>
        <taxon>Mycobacteriaceae</taxon>
        <taxon>Mycolicibacter</taxon>
    </lineage>
</organism>
<evidence type="ECO:0000313" key="1">
    <source>
        <dbReference type="EMBL" id="RRR44390.1"/>
    </source>
</evidence>
<comment type="caution">
    <text evidence="1">The sequence shown here is derived from an EMBL/GenBank/DDBJ whole genome shotgun (WGS) entry which is preliminary data.</text>
</comment>
<dbReference type="EMBL" id="RRZR01000022">
    <property type="protein sequence ID" value="RRR44390.1"/>
    <property type="molecule type" value="Genomic_DNA"/>
</dbReference>
<accession>A0ACD2EMM3</accession>